<comment type="caution">
    <text evidence="1">The sequence shown here is derived from an EMBL/GenBank/DDBJ whole genome shotgun (WGS) entry which is preliminary data.</text>
</comment>
<evidence type="ECO:0000313" key="2">
    <source>
        <dbReference type="Proteomes" id="UP000094165"/>
    </source>
</evidence>
<evidence type="ECO:0000313" key="1">
    <source>
        <dbReference type="EMBL" id="OEE74999.1"/>
    </source>
</evidence>
<name>A0A1E5CWX9_9VIBR</name>
<dbReference type="RefSeq" id="WP_017051792.1">
    <property type="nucleotide sequence ID" value="NZ_AJYW02000172.1"/>
</dbReference>
<dbReference type="AlphaFoldDB" id="A0A1E5CWX9"/>
<dbReference type="Proteomes" id="UP000094165">
    <property type="component" value="Unassembled WGS sequence"/>
</dbReference>
<organism evidence="1 2">
    <name type="scientific">Vibrio genomosp. F6 str. FF-238</name>
    <dbReference type="NCBI Taxonomy" id="1191298"/>
    <lineage>
        <taxon>Bacteria</taxon>
        <taxon>Pseudomonadati</taxon>
        <taxon>Pseudomonadota</taxon>
        <taxon>Gammaproteobacteria</taxon>
        <taxon>Vibrionales</taxon>
        <taxon>Vibrionaceae</taxon>
        <taxon>Vibrio</taxon>
    </lineage>
</organism>
<sequence>MSCAIKISNSSNCSFTNVGISGFDIGIDAENSDYLSFNQVDFGDCNTGLRGRQLKGLSAKGCTHGGARSLSSNSSLNGDNVCFYYALLYLKLSGYNPYK</sequence>
<keyword evidence="2" id="KW-1185">Reference proteome</keyword>
<reference evidence="1 2" key="1">
    <citation type="journal article" date="2012" name="Science">
        <title>Ecological populations of bacteria act as socially cohesive units of antibiotic production and resistance.</title>
        <authorList>
            <person name="Cordero O.X."/>
            <person name="Wildschutte H."/>
            <person name="Kirkup B."/>
            <person name="Proehl S."/>
            <person name="Ngo L."/>
            <person name="Hussain F."/>
            <person name="Le Roux F."/>
            <person name="Mincer T."/>
            <person name="Polz M.F."/>
        </authorList>
    </citation>
    <scope>NUCLEOTIDE SEQUENCE [LARGE SCALE GENOMIC DNA]</scope>
    <source>
        <strain evidence="1 2">FF-238</strain>
    </source>
</reference>
<proteinExistence type="predicted"/>
<accession>A0A1E5CWX9</accession>
<gene>
    <name evidence="1" type="ORF">A130_17520</name>
</gene>
<dbReference type="EMBL" id="AJYW02000172">
    <property type="protein sequence ID" value="OEE74999.1"/>
    <property type="molecule type" value="Genomic_DNA"/>
</dbReference>
<protein>
    <submittedName>
        <fullName evidence="1">Uncharacterized protein</fullName>
    </submittedName>
</protein>
<dbReference type="InterPro" id="IPR012334">
    <property type="entry name" value="Pectin_lyas_fold"/>
</dbReference>
<dbReference type="Gene3D" id="2.160.20.10">
    <property type="entry name" value="Single-stranded right-handed beta-helix, Pectin lyase-like"/>
    <property type="match status" value="1"/>
</dbReference>